<dbReference type="AlphaFoldDB" id="A0A5P1E984"/>
<accession>A0A5P1E984</accession>
<dbReference type="Proteomes" id="UP000243459">
    <property type="component" value="Chromosome 9"/>
</dbReference>
<dbReference type="NCBIfam" id="TIGR00756">
    <property type="entry name" value="PPR"/>
    <property type="match status" value="2"/>
</dbReference>
<dbReference type="PANTHER" id="PTHR47933">
    <property type="entry name" value="PENTATRICOPEPTIDE REPEAT-CONTAINING PROTEIN 1, MITOCHONDRIAL"/>
    <property type="match status" value="1"/>
</dbReference>
<dbReference type="Gene3D" id="1.25.40.10">
    <property type="entry name" value="Tetratricopeptide repeat domain"/>
    <property type="match status" value="2"/>
</dbReference>
<protein>
    <recommendedName>
        <fullName evidence="6">Pentacotripeptide-repeat region of PRORP domain-containing protein</fullName>
    </recommendedName>
</protein>
<feature type="region of interest" description="Disordered" evidence="3">
    <location>
        <begin position="1"/>
        <end position="37"/>
    </location>
</feature>
<evidence type="ECO:0000256" key="2">
    <source>
        <dbReference type="PROSITE-ProRule" id="PRU00708"/>
    </source>
</evidence>
<dbReference type="OMA" id="DEMCKTD"/>
<feature type="repeat" description="PPR" evidence="2">
    <location>
        <begin position="168"/>
        <end position="202"/>
    </location>
</feature>
<dbReference type="Pfam" id="PF13041">
    <property type="entry name" value="PPR_2"/>
    <property type="match status" value="1"/>
</dbReference>
<name>A0A5P1E984_ASPOF</name>
<evidence type="ECO:0000256" key="3">
    <source>
        <dbReference type="SAM" id="MobiDB-lite"/>
    </source>
</evidence>
<dbReference type="InterPro" id="IPR011990">
    <property type="entry name" value="TPR-like_helical_dom_sf"/>
</dbReference>
<evidence type="ECO:0000313" key="4">
    <source>
        <dbReference type="EMBL" id="ONK58037.1"/>
    </source>
</evidence>
<dbReference type="PROSITE" id="PS51375">
    <property type="entry name" value="PPR"/>
    <property type="match status" value="2"/>
</dbReference>
<proteinExistence type="predicted"/>
<dbReference type="PANTHER" id="PTHR47933:SF59">
    <property type="entry name" value="SAP DOMAIN-CONTAINING PROTEIN"/>
    <property type="match status" value="1"/>
</dbReference>
<keyword evidence="1" id="KW-0677">Repeat</keyword>
<evidence type="ECO:0008006" key="6">
    <source>
        <dbReference type="Google" id="ProtNLM"/>
    </source>
</evidence>
<dbReference type="OrthoDB" id="185373at2759"/>
<dbReference type="Gramene" id="ONK58037">
    <property type="protein sequence ID" value="ONK58037"/>
    <property type="gene ID" value="A4U43_C09F7290"/>
</dbReference>
<evidence type="ECO:0000313" key="5">
    <source>
        <dbReference type="Proteomes" id="UP000243459"/>
    </source>
</evidence>
<keyword evidence="5" id="KW-1185">Reference proteome</keyword>
<dbReference type="InterPro" id="IPR051240">
    <property type="entry name" value="Mito_RNA-Proc/Resp"/>
</dbReference>
<feature type="repeat" description="PPR" evidence="2">
    <location>
        <begin position="203"/>
        <end position="237"/>
    </location>
</feature>
<reference evidence="5" key="1">
    <citation type="journal article" date="2017" name="Nat. Commun.">
        <title>The asparagus genome sheds light on the origin and evolution of a young Y chromosome.</title>
        <authorList>
            <person name="Harkess A."/>
            <person name="Zhou J."/>
            <person name="Xu C."/>
            <person name="Bowers J.E."/>
            <person name="Van der Hulst R."/>
            <person name="Ayyampalayam S."/>
            <person name="Mercati F."/>
            <person name="Riccardi P."/>
            <person name="McKain M.R."/>
            <person name="Kakrana A."/>
            <person name="Tang H."/>
            <person name="Ray J."/>
            <person name="Groenendijk J."/>
            <person name="Arikit S."/>
            <person name="Mathioni S.M."/>
            <person name="Nakano M."/>
            <person name="Shan H."/>
            <person name="Telgmann-Rauber A."/>
            <person name="Kanno A."/>
            <person name="Yue Z."/>
            <person name="Chen H."/>
            <person name="Li W."/>
            <person name="Chen Y."/>
            <person name="Xu X."/>
            <person name="Zhang Y."/>
            <person name="Luo S."/>
            <person name="Chen H."/>
            <person name="Gao J."/>
            <person name="Mao Z."/>
            <person name="Pires J.C."/>
            <person name="Luo M."/>
            <person name="Kudrna D."/>
            <person name="Wing R.A."/>
            <person name="Meyers B.C."/>
            <person name="Yi K."/>
            <person name="Kong H."/>
            <person name="Lavrijsen P."/>
            <person name="Sunseri F."/>
            <person name="Falavigna A."/>
            <person name="Ye Y."/>
            <person name="Leebens-Mack J.H."/>
            <person name="Chen G."/>
        </authorList>
    </citation>
    <scope>NUCLEOTIDE SEQUENCE [LARGE SCALE GENOMIC DNA]</scope>
    <source>
        <strain evidence="5">cv. DH0086</strain>
    </source>
</reference>
<dbReference type="EMBL" id="CM007389">
    <property type="protein sequence ID" value="ONK58037.1"/>
    <property type="molecule type" value="Genomic_DNA"/>
</dbReference>
<dbReference type="GO" id="GO:0003729">
    <property type="term" value="F:mRNA binding"/>
    <property type="evidence" value="ECO:0007669"/>
    <property type="project" value="TreeGrafter"/>
</dbReference>
<organism evidence="4 5">
    <name type="scientific">Asparagus officinalis</name>
    <name type="common">Garden asparagus</name>
    <dbReference type="NCBI Taxonomy" id="4686"/>
    <lineage>
        <taxon>Eukaryota</taxon>
        <taxon>Viridiplantae</taxon>
        <taxon>Streptophyta</taxon>
        <taxon>Embryophyta</taxon>
        <taxon>Tracheophyta</taxon>
        <taxon>Spermatophyta</taxon>
        <taxon>Magnoliopsida</taxon>
        <taxon>Liliopsida</taxon>
        <taxon>Asparagales</taxon>
        <taxon>Asparagaceae</taxon>
        <taxon>Asparagoideae</taxon>
        <taxon>Asparagus</taxon>
    </lineage>
</organism>
<evidence type="ECO:0000256" key="1">
    <source>
        <dbReference type="ARBA" id="ARBA00022737"/>
    </source>
</evidence>
<gene>
    <name evidence="4" type="ORF">A4U43_C09F7290</name>
</gene>
<feature type="compositionally biased region" description="Basic residues" evidence="3">
    <location>
        <begin position="1"/>
        <end position="10"/>
    </location>
</feature>
<dbReference type="InterPro" id="IPR002885">
    <property type="entry name" value="PPR_rpt"/>
</dbReference>
<feature type="compositionally biased region" description="Low complexity" evidence="3">
    <location>
        <begin position="25"/>
        <end position="36"/>
    </location>
</feature>
<sequence length="295" mass="32832">MKPSNLRHRASLPLPWLPPPETRTRTLTPTKPSPSKILHTIKDPSSTLKQILTAFSSASRHPNFHHNYETYQTLIPLLARRRQFTVAGAVLNVMRRRDGLAPGPTVLIPLVKSYCDDGRYVDAVDVFLKFSSSNRVFSFLLKTLVDDGELDVAEVLFRKAADLGFQIQVRYYNAFIKGLCDHLMIDDGIRVFKGMLSSAVSPDVITFSTLISHLGKEGRVLGSNAMFGKMLMMGVLPDSACYKILFRMYWRNQMVSEGVGILRGLVMDGLLNEGEVLGFDGVVGEEMLGAVLKRG</sequence>